<evidence type="ECO:0000313" key="3">
    <source>
        <dbReference type="Proteomes" id="UP001317322"/>
    </source>
</evidence>
<organism evidence="2 3">
    <name type="scientific">Cellulomonas wangsupingiae</name>
    <dbReference type="NCBI Taxonomy" id="2968085"/>
    <lineage>
        <taxon>Bacteria</taxon>
        <taxon>Bacillati</taxon>
        <taxon>Actinomycetota</taxon>
        <taxon>Actinomycetes</taxon>
        <taxon>Micrococcales</taxon>
        <taxon>Cellulomonadaceae</taxon>
        <taxon>Cellulomonas</taxon>
    </lineage>
</organism>
<proteinExistence type="predicted"/>
<feature type="transmembrane region" description="Helical" evidence="1">
    <location>
        <begin position="58"/>
        <end position="79"/>
    </location>
</feature>
<keyword evidence="1" id="KW-1133">Transmembrane helix</keyword>
<keyword evidence="1" id="KW-0812">Transmembrane</keyword>
<name>A0ABY5K6N7_9CELL</name>
<dbReference type="EMBL" id="CP101989">
    <property type="protein sequence ID" value="UUI64103.1"/>
    <property type="molecule type" value="Genomic_DNA"/>
</dbReference>
<evidence type="ECO:0000256" key="1">
    <source>
        <dbReference type="SAM" id="Phobius"/>
    </source>
</evidence>
<reference evidence="2 3" key="1">
    <citation type="submission" date="2022-07" db="EMBL/GenBank/DDBJ databases">
        <title>Novel species in genus cellulomonas.</title>
        <authorList>
            <person name="Ye L."/>
        </authorList>
    </citation>
    <scope>NUCLEOTIDE SEQUENCE [LARGE SCALE GENOMIC DNA]</scope>
    <source>
        <strain evidence="3">zg-Y908</strain>
    </source>
</reference>
<dbReference type="Proteomes" id="UP001317322">
    <property type="component" value="Chromosome"/>
</dbReference>
<dbReference type="RefSeq" id="WP_227565661.1">
    <property type="nucleotide sequence ID" value="NZ_CP101989.1"/>
</dbReference>
<protein>
    <submittedName>
        <fullName evidence="2">Uncharacterized protein</fullName>
    </submittedName>
</protein>
<feature type="transmembrane region" description="Helical" evidence="1">
    <location>
        <begin position="99"/>
        <end position="117"/>
    </location>
</feature>
<keyword evidence="3" id="KW-1185">Reference proteome</keyword>
<sequence>MTAVYAAGAAVMAWAAGVLALAGLPTVPALLLKTVLVAMVLVVVTWRGLQGVRVTSGVVVAVTVASVVGFLANPFTWAARTFLGQLLLPAGAGTLAVDLVAWVAVVLATAVGVRVRMRETAKGYVR</sequence>
<feature type="transmembrane region" description="Helical" evidence="1">
    <location>
        <begin position="30"/>
        <end position="46"/>
    </location>
</feature>
<keyword evidence="1" id="KW-0472">Membrane</keyword>
<accession>A0ABY5K6N7</accession>
<evidence type="ECO:0000313" key="2">
    <source>
        <dbReference type="EMBL" id="UUI64103.1"/>
    </source>
</evidence>
<gene>
    <name evidence="2" type="ORF">NP075_13320</name>
</gene>